<name>A0A5C0UHW9_9PROT</name>
<dbReference type="KEGG" id="nabu:FZC36_01880"/>
<dbReference type="NCBIfam" id="NF006829">
    <property type="entry name" value="PRK09352.1"/>
    <property type="match status" value="1"/>
</dbReference>
<proteinExistence type="predicted"/>
<dbReference type="Gene3D" id="3.40.47.10">
    <property type="match status" value="1"/>
</dbReference>
<accession>A0A5C0UHW9</accession>
<dbReference type="SUPFAM" id="SSF53901">
    <property type="entry name" value="Thiolase-like"/>
    <property type="match status" value="1"/>
</dbReference>
<keyword evidence="6" id="KW-1185">Reference proteome</keyword>
<evidence type="ECO:0000259" key="4">
    <source>
        <dbReference type="Pfam" id="PF08545"/>
    </source>
</evidence>
<dbReference type="OrthoDB" id="9815506at2"/>
<gene>
    <name evidence="5" type="ORF">FZC36_01880</name>
</gene>
<dbReference type="EC" id="2.3.1.180" evidence="5"/>
<dbReference type="CDD" id="cd00830">
    <property type="entry name" value="KAS_III"/>
    <property type="match status" value="1"/>
</dbReference>
<dbReference type="PANTHER" id="PTHR34069">
    <property type="entry name" value="3-OXOACYL-[ACYL-CARRIER-PROTEIN] SYNTHASE 3"/>
    <property type="match status" value="1"/>
</dbReference>
<keyword evidence="2 5" id="KW-0012">Acyltransferase</keyword>
<sequence length="309" mass="33925">MNGMLIKDCGIFVPSNCVSNFDLQKKLDTSDEWIKTRTGISSRFIAEKETTYSMAYESAKNLNLGNVKIILCATSTPDCNFPTCSSYVHGKLGLGKDVMCFDIHDACNGFVQAFTTAMVFLQNMPEDSEALIIGSEKMSSILDWNDRSTAVLFGDGAGAVLVNNKFGKLLKYSSYSKPSFDSLNVENTTTKINDKEFGNGSIKMNGQDVFKNACSSMREDVINIVKESGEVDWFIPHQANLRILKKVSENLSGIKNLVYNGDKYGNTSAASIPLALYDVFKEGKLSSGQKLLFTGFAAGFRWGSVLVQL</sequence>
<evidence type="ECO:0000256" key="2">
    <source>
        <dbReference type="ARBA" id="ARBA00023315"/>
    </source>
</evidence>
<dbReference type="GO" id="GO:0004315">
    <property type="term" value="F:3-oxoacyl-[acyl-carrier-protein] synthase activity"/>
    <property type="evidence" value="ECO:0007669"/>
    <property type="project" value="InterPro"/>
</dbReference>
<evidence type="ECO:0000313" key="6">
    <source>
        <dbReference type="Proteomes" id="UP000324924"/>
    </source>
</evidence>
<reference evidence="5 6" key="1">
    <citation type="submission" date="2019-08" db="EMBL/GenBank/DDBJ databases">
        <title>Highly reduced genomes of protist endosymbionts show evolutionary convergence.</title>
        <authorList>
            <person name="George E."/>
            <person name="Husnik F."/>
            <person name="Tashyreva D."/>
            <person name="Prokopchuk G."/>
            <person name="Horak A."/>
            <person name="Kwong W.K."/>
            <person name="Lukes J."/>
            <person name="Keeling P.J."/>
        </authorList>
    </citation>
    <scope>NUCLEOTIDE SEQUENCE [LARGE SCALE GENOMIC DNA]</scope>
    <source>
        <strain evidence="5">1604HC</strain>
    </source>
</reference>
<dbReference type="GO" id="GO:0044550">
    <property type="term" value="P:secondary metabolite biosynthetic process"/>
    <property type="evidence" value="ECO:0007669"/>
    <property type="project" value="TreeGrafter"/>
</dbReference>
<protein>
    <submittedName>
        <fullName evidence="5">Beta-ketoacyl-ACP synthase 3</fullName>
        <ecNumber evidence="5">2.3.1.180</ecNumber>
    </submittedName>
</protein>
<dbReference type="Pfam" id="PF08541">
    <property type="entry name" value="ACP_syn_III_C"/>
    <property type="match status" value="1"/>
</dbReference>
<dbReference type="PANTHER" id="PTHR34069:SF2">
    <property type="entry name" value="BETA-KETOACYL-[ACYL-CARRIER-PROTEIN] SYNTHASE III"/>
    <property type="match status" value="1"/>
</dbReference>
<dbReference type="Proteomes" id="UP000324924">
    <property type="component" value="Chromosome"/>
</dbReference>
<evidence type="ECO:0000259" key="3">
    <source>
        <dbReference type="Pfam" id="PF08541"/>
    </source>
</evidence>
<dbReference type="InterPro" id="IPR016039">
    <property type="entry name" value="Thiolase-like"/>
</dbReference>
<organism evidence="5 6">
    <name type="scientific">Candidatus Nesciobacter abundans</name>
    <dbReference type="NCBI Taxonomy" id="2601668"/>
    <lineage>
        <taxon>Bacteria</taxon>
        <taxon>Pseudomonadati</taxon>
        <taxon>Pseudomonadota</taxon>
        <taxon>Alphaproteobacteria</taxon>
        <taxon>Holosporales</taxon>
        <taxon>Holosporaceae</taxon>
        <taxon>Candidatus Nesciobacter</taxon>
    </lineage>
</organism>
<dbReference type="InterPro" id="IPR013751">
    <property type="entry name" value="ACP_syn_III_N"/>
</dbReference>
<dbReference type="InterPro" id="IPR013747">
    <property type="entry name" value="ACP_syn_III_C"/>
</dbReference>
<keyword evidence="1 5" id="KW-0808">Transferase</keyword>
<dbReference type="Pfam" id="PF08545">
    <property type="entry name" value="ACP_syn_III"/>
    <property type="match status" value="1"/>
</dbReference>
<dbReference type="EMBL" id="CP043314">
    <property type="protein sequence ID" value="QEK39173.1"/>
    <property type="molecule type" value="Genomic_DNA"/>
</dbReference>
<dbReference type="GO" id="GO:0006633">
    <property type="term" value="P:fatty acid biosynthetic process"/>
    <property type="evidence" value="ECO:0007669"/>
    <property type="project" value="InterPro"/>
</dbReference>
<dbReference type="RefSeq" id="WP_148972296.1">
    <property type="nucleotide sequence ID" value="NZ_CP043314.1"/>
</dbReference>
<feature type="domain" description="Beta-ketoacyl-[acyl-carrier-protein] synthase III N-terminal" evidence="4">
    <location>
        <begin position="101"/>
        <end position="165"/>
    </location>
</feature>
<evidence type="ECO:0000256" key="1">
    <source>
        <dbReference type="ARBA" id="ARBA00022679"/>
    </source>
</evidence>
<evidence type="ECO:0000313" key="5">
    <source>
        <dbReference type="EMBL" id="QEK39173.1"/>
    </source>
</evidence>
<dbReference type="GO" id="GO:0033818">
    <property type="term" value="F:beta-ketoacyl-acyl-carrier-protein synthase III activity"/>
    <property type="evidence" value="ECO:0007669"/>
    <property type="project" value="UniProtKB-EC"/>
</dbReference>
<dbReference type="AlphaFoldDB" id="A0A5C0UHW9"/>
<feature type="domain" description="Beta-ketoacyl-[acyl-carrier-protein] synthase III C-terminal" evidence="3">
    <location>
        <begin position="228"/>
        <end position="308"/>
    </location>
</feature>